<feature type="region of interest" description="Disordered" evidence="1">
    <location>
        <begin position="223"/>
        <end position="257"/>
    </location>
</feature>
<dbReference type="AlphaFoldDB" id="A0A1G8GTX1"/>
<feature type="region of interest" description="Disordered" evidence="1">
    <location>
        <begin position="1"/>
        <end position="29"/>
    </location>
</feature>
<evidence type="ECO:0000256" key="1">
    <source>
        <dbReference type="SAM" id="MobiDB-lite"/>
    </source>
</evidence>
<dbReference type="EMBL" id="FNCN01000029">
    <property type="protein sequence ID" value="SDH97858.1"/>
    <property type="molecule type" value="Genomic_DNA"/>
</dbReference>
<sequence length="287" mass="32049">MRVHVQRGAESTRDSSPKRLNLDLDHHPHVDQPRHLDACARWPGLRRERQESRRRRGMHLQLKRRGANHRSLDHPPAGRCYELITRSCRRPTARRNRLGGSIVERTWPLDRGSWTTTCGLWSSRFSLPDRTGRPAPDRYPTACACKASCTCSAIAWQNLPLELGSGCPGSTRRSGQQAQLCLCQACVVICVRPKCLITLASGWCGCLRPGSARGRSGFLPIRGRMRPPAWQRQPVGSSPSATESSPSTGPSLKRGLTRLWSLSGSRRLRHSVRPGRRTCGRRMGDGE</sequence>
<evidence type="ECO:0000313" key="2">
    <source>
        <dbReference type="EMBL" id="SDH97858.1"/>
    </source>
</evidence>
<keyword evidence="3" id="KW-1185">Reference proteome</keyword>
<name>A0A1G8GTX1_9ACTN</name>
<protein>
    <submittedName>
        <fullName evidence="2">Uncharacterized protein</fullName>
    </submittedName>
</protein>
<organism evidence="2 3">
    <name type="scientific">Sinosporangium album</name>
    <dbReference type="NCBI Taxonomy" id="504805"/>
    <lineage>
        <taxon>Bacteria</taxon>
        <taxon>Bacillati</taxon>
        <taxon>Actinomycetota</taxon>
        <taxon>Actinomycetes</taxon>
        <taxon>Streptosporangiales</taxon>
        <taxon>Streptosporangiaceae</taxon>
        <taxon>Sinosporangium</taxon>
    </lineage>
</organism>
<proteinExistence type="predicted"/>
<feature type="compositionally biased region" description="Low complexity" evidence="1">
    <location>
        <begin position="234"/>
        <end position="251"/>
    </location>
</feature>
<feature type="compositionally biased region" description="Basic and acidic residues" evidence="1">
    <location>
        <begin position="10"/>
        <end position="29"/>
    </location>
</feature>
<evidence type="ECO:0000313" key="3">
    <source>
        <dbReference type="Proteomes" id="UP000198923"/>
    </source>
</evidence>
<gene>
    <name evidence="2" type="ORF">SAMN05421505_12916</name>
</gene>
<dbReference type="STRING" id="504805.SAMN05421505_12916"/>
<dbReference type="Proteomes" id="UP000198923">
    <property type="component" value="Unassembled WGS sequence"/>
</dbReference>
<accession>A0A1G8GTX1</accession>
<reference evidence="2 3" key="1">
    <citation type="submission" date="2016-10" db="EMBL/GenBank/DDBJ databases">
        <authorList>
            <person name="de Groot N.N."/>
        </authorList>
    </citation>
    <scope>NUCLEOTIDE SEQUENCE [LARGE SCALE GENOMIC DNA]</scope>
    <source>
        <strain evidence="2 3">CPCC 201354</strain>
    </source>
</reference>